<evidence type="ECO:0000313" key="5">
    <source>
        <dbReference type="EMBL" id="KAL3838179.1"/>
    </source>
</evidence>
<evidence type="ECO:0000256" key="1">
    <source>
        <dbReference type="ARBA" id="ARBA00006643"/>
    </source>
</evidence>
<dbReference type="PANTHER" id="PTHR47926:SF507">
    <property type="entry name" value="DYW DOMAIN-CONTAINING PROTEIN"/>
    <property type="match status" value="1"/>
</dbReference>
<dbReference type="Pfam" id="PF20431">
    <property type="entry name" value="E_motif"/>
    <property type="match status" value="1"/>
</dbReference>
<dbReference type="FunFam" id="1.25.40.10:FF:000231">
    <property type="entry name" value="Pentatricopeptide repeat-containing protein chloroplastic"/>
    <property type="match status" value="1"/>
</dbReference>
<gene>
    <name evidence="5" type="ORF">ACJIZ3_022770</name>
</gene>
<feature type="repeat" description="PPR" evidence="3">
    <location>
        <begin position="95"/>
        <end position="129"/>
    </location>
</feature>
<dbReference type="FunFam" id="1.25.40.10:FF:000427">
    <property type="entry name" value="Pentatricopeptide repeat-containing protein chloroplastic"/>
    <property type="match status" value="1"/>
</dbReference>
<dbReference type="AlphaFoldDB" id="A0ABD3TM61"/>
<dbReference type="InterPro" id="IPR032867">
    <property type="entry name" value="DYW_dom"/>
</dbReference>
<dbReference type="FunFam" id="1.25.40.10:FF:001050">
    <property type="entry name" value="Pentatricopeptide repeat-containing protein At2g33760"/>
    <property type="match status" value="1"/>
</dbReference>
<accession>A0ABD3TM61</accession>
<dbReference type="Pfam" id="PF13041">
    <property type="entry name" value="PPR_2"/>
    <property type="match status" value="2"/>
</dbReference>
<comment type="caution">
    <text evidence="5">The sequence shown here is derived from an EMBL/GenBank/DDBJ whole genome shotgun (WGS) entry which is preliminary data.</text>
</comment>
<dbReference type="InterPro" id="IPR011990">
    <property type="entry name" value="TPR-like_helical_dom_sf"/>
</dbReference>
<name>A0ABD3TM61_9LAMI</name>
<evidence type="ECO:0000256" key="2">
    <source>
        <dbReference type="ARBA" id="ARBA00022737"/>
    </source>
</evidence>
<comment type="similarity">
    <text evidence="1">Belongs to the PPR family. PCMP-H subfamily.</text>
</comment>
<dbReference type="EMBL" id="JBJXBP010000003">
    <property type="protein sequence ID" value="KAL3838179.1"/>
    <property type="molecule type" value="Genomic_DNA"/>
</dbReference>
<dbReference type="PROSITE" id="PS51375">
    <property type="entry name" value="PPR"/>
    <property type="match status" value="2"/>
</dbReference>
<dbReference type="GO" id="GO:0031425">
    <property type="term" value="P:chloroplast RNA processing"/>
    <property type="evidence" value="ECO:0007669"/>
    <property type="project" value="UniProtKB-ARBA"/>
</dbReference>
<evidence type="ECO:0000313" key="6">
    <source>
        <dbReference type="Proteomes" id="UP001634393"/>
    </source>
</evidence>
<dbReference type="PANTHER" id="PTHR47926">
    <property type="entry name" value="PENTATRICOPEPTIDE REPEAT-CONTAINING PROTEIN"/>
    <property type="match status" value="1"/>
</dbReference>
<dbReference type="Pfam" id="PF14432">
    <property type="entry name" value="DYW_deaminase"/>
    <property type="match status" value="1"/>
</dbReference>
<dbReference type="InterPro" id="IPR046960">
    <property type="entry name" value="PPR_At4g14850-like_plant"/>
</dbReference>
<feature type="repeat" description="PPR" evidence="3">
    <location>
        <begin position="196"/>
        <end position="230"/>
    </location>
</feature>
<keyword evidence="6" id="KW-1185">Reference proteome</keyword>
<reference evidence="5 6" key="1">
    <citation type="submission" date="2024-12" db="EMBL/GenBank/DDBJ databases">
        <title>The unique morphological basis and parallel evolutionary history of personate flowers in Penstemon.</title>
        <authorList>
            <person name="Depatie T.H."/>
            <person name="Wessinger C.A."/>
        </authorList>
    </citation>
    <scope>NUCLEOTIDE SEQUENCE [LARGE SCALE GENOMIC DNA]</scope>
    <source>
        <strain evidence="5">WTNN_2</strain>
        <tissue evidence="5">Leaf</tissue>
    </source>
</reference>
<dbReference type="Gene3D" id="1.25.40.10">
    <property type="entry name" value="Tetratricopeptide repeat domain"/>
    <property type="match status" value="3"/>
</dbReference>
<dbReference type="NCBIfam" id="TIGR00756">
    <property type="entry name" value="PPR"/>
    <property type="match status" value="4"/>
</dbReference>
<dbReference type="Pfam" id="PF20430">
    <property type="entry name" value="Eplus_motif"/>
    <property type="match status" value="1"/>
</dbReference>
<dbReference type="InterPro" id="IPR046848">
    <property type="entry name" value="E_motif"/>
</dbReference>
<keyword evidence="2" id="KW-0677">Repeat</keyword>
<dbReference type="Proteomes" id="UP001634393">
    <property type="component" value="Unassembled WGS sequence"/>
</dbReference>
<evidence type="ECO:0000256" key="3">
    <source>
        <dbReference type="PROSITE-ProRule" id="PRU00708"/>
    </source>
</evidence>
<evidence type="ECO:0000259" key="4">
    <source>
        <dbReference type="Pfam" id="PF14432"/>
    </source>
</evidence>
<dbReference type="Pfam" id="PF01535">
    <property type="entry name" value="PPR"/>
    <property type="match status" value="1"/>
</dbReference>
<feature type="domain" description="DYW" evidence="4">
    <location>
        <begin position="411"/>
        <end position="503"/>
    </location>
</feature>
<organism evidence="5 6">
    <name type="scientific">Penstemon smallii</name>
    <dbReference type="NCBI Taxonomy" id="265156"/>
    <lineage>
        <taxon>Eukaryota</taxon>
        <taxon>Viridiplantae</taxon>
        <taxon>Streptophyta</taxon>
        <taxon>Embryophyta</taxon>
        <taxon>Tracheophyta</taxon>
        <taxon>Spermatophyta</taxon>
        <taxon>Magnoliopsida</taxon>
        <taxon>eudicotyledons</taxon>
        <taxon>Gunneridae</taxon>
        <taxon>Pentapetalae</taxon>
        <taxon>asterids</taxon>
        <taxon>lamiids</taxon>
        <taxon>Lamiales</taxon>
        <taxon>Plantaginaceae</taxon>
        <taxon>Cheloneae</taxon>
        <taxon>Penstemon</taxon>
    </lineage>
</organism>
<sequence length="503" mass="57039">MIRGYAESEDPNPALQVYQKLRVSYVHPDTHTYPFLLKAIAKLMVLREGEKVHCNTIKDGFDSLVFVQNALVHFYGACGRSESAHQLFELMSDKNLVAWNSVMNGYAVNSRPNETLTLYRKMRVEGVEPDGFTMVSLLTACAELGALALGKRTHVYMMKVGLDRNLHAANALLVLYAKCGNIREAKKVFDGLERRSVVSWTSCIVGLAVNGFGEEALELFKEMEKQRILPTEITFVGVLYACSHCGMVDEGFAYFEKMAKEYKIVPKVEHYGCMVDLLGRAGLVKRAYEYIKQMPTEPNAVIWRTLLGSCTIHGNIAIGEIARDELRKLEPKHCGDYVLLSNLYASERRWSDVHNVRTKMLNEGIRKVPGHSLVELGNRVHEFVMGDKSHPQTEAIYAMLLEMTRLLRLEGYAPHTSNVLADIEEEEKETALSYHSEKIAVAFVLINTPPGTPIRIVKNLRVCADCHLAIKLLSKIFEREIVVRDRSRFHHFRDGFCSCKDYW</sequence>
<dbReference type="InterPro" id="IPR046849">
    <property type="entry name" value="E2_motif"/>
</dbReference>
<proteinExistence type="inferred from homology"/>
<protein>
    <recommendedName>
        <fullName evidence="4">DYW domain-containing protein</fullName>
    </recommendedName>
</protein>
<dbReference type="InterPro" id="IPR002885">
    <property type="entry name" value="PPR_rpt"/>
</dbReference>